<dbReference type="InterPro" id="IPR023407">
    <property type="entry name" value="Ribosomal_eS27_Zn-bd_dom_sf"/>
</dbReference>
<keyword evidence="8" id="KW-1185">Reference proteome</keyword>
<evidence type="ECO:0000256" key="1">
    <source>
        <dbReference type="ARBA" id="ARBA00001947"/>
    </source>
</evidence>
<dbReference type="Proteomes" id="UP000010556">
    <property type="component" value="Unassembled WGS sequence"/>
</dbReference>
<accession>L5LUZ1</accession>
<dbReference type="InterPro" id="IPR011332">
    <property type="entry name" value="Ribosomal_zn-bd"/>
</dbReference>
<dbReference type="Pfam" id="PF01667">
    <property type="entry name" value="Ribosomal_S27e"/>
    <property type="match status" value="1"/>
</dbReference>
<evidence type="ECO:0000313" key="7">
    <source>
        <dbReference type="EMBL" id="ELK30254.1"/>
    </source>
</evidence>
<evidence type="ECO:0000256" key="3">
    <source>
        <dbReference type="ARBA" id="ARBA00022833"/>
    </source>
</evidence>
<evidence type="ECO:0000313" key="8">
    <source>
        <dbReference type="Proteomes" id="UP000010556"/>
    </source>
</evidence>
<comment type="similarity">
    <text evidence="2">Belongs to the eukaryotic ribosomal protein eS27 family.</text>
</comment>
<keyword evidence="3" id="KW-0862">Zinc</keyword>
<evidence type="ECO:0000256" key="6">
    <source>
        <dbReference type="SAM" id="MobiDB-lite"/>
    </source>
</evidence>
<keyword evidence="4 7" id="KW-0689">Ribosomal protein</keyword>
<feature type="region of interest" description="Disordered" evidence="6">
    <location>
        <begin position="1"/>
        <end position="28"/>
    </location>
</feature>
<protein>
    <submittedName>
        <fullName evidence="7">40S ribosomal protein S27-like protein</fullName>
    </submittedName>
</protein>
<reference evidence="8" key="1">
    <citation type="journal article" date="2013" name="Science">
        <title>Comparative analysis of bat genomes provides insight into the evolution of flight and immunity.</title>
        <authorList>
            <person name="Zhang G."/>
            <person name="Cowled C."/>
            <person name="Shi Z."/>
            <person name="Huang Z."/>
            <person name="Bishop-Lilly K.A."/>
            <person name="Fang X."/>
            <person name="Wynne J.W."/>
            <person name="Xiong Z."/>
            <person name="Baker M.L."/>
            <person name="Zhao W."/>
            <person name="Tachedjian M."/>
            <person name="Zhu Y."/>
            <person name="Zhou P."/>
            <person name="Jiang X."/>
            <person name="Ng J."/>
            <person name="Yang L."/>
            <person name="Wu L."/>
            <person name="Xiao J."/>
            <person name="Feng Y."/>
            <person name="Chen Y."/>
            <person name="Sun X."/>
            <person name="Zhang Y."/>
            <person name="Marsh G.A."/>
            <person name="Crameri G."/>
            <person name="Broder C.C."/>
            <person name="Frey K.G."/>
            <person name="Wang L.F."/>
            <person name="Wang J."/>
        </authorList>
    </citation>
    <scope>NUCLEOTIDE SEQUENCE [LARGE SCALE GENOMIC DNA]</scope>
</reference>
<keyword evidence="5" id="KW-0687">Ribonucleoprotein</keyword>
<dbReference type="Gene3D" id="2.20.25.100">
    <property type="entry name" value="Zn-binding ribosomal proteins"/>
    <property type="match status" value="1"/>
</dbReference>
<evidence type="ECO:0000256" key="5">
    <source>
        <dbReference type="ARBA" id="ARBA00023274"/>
    </source>
</evidence>
<comment type="cofactor">
    <cofactor evidence="1">
        <name>Zn(2+)</name>
        <dbReference type="ChEBI" id="CHEBI:29105"/>
    </cofactor>
</comment>
<evidence type="ECO:0000256" key="4">
    <source>
        <dbReference type="ARBA" id="ARBA00022980"/>
    </source>
</evidence>
<dbReference type="GO" id="GO:0003735">
    <property type="term" value="F:structural constituent of ribosome"/>
    <property type="evidence" value="ECO:0007669"/>
    <property type="project" value="InterPro"/>
</dbReference>
<organism evidence="7 8">
    <name type="scientific">Myotis davidii</name>
    <name type="common">David's myotis</name>
    <dbReference type="NCBI Taxonomy" id="225400"/>
    <lineage>
        <taxon>Eukaryota</taxon>
        <taxon>Metazoa</taxon>
        <taxon>Chordata</taxon>
        <taxon>Craniata</taxon>
        <taxon>Vertebrata</taxon>
        <taxon>Euteleostomi</taxon>
        <taxon>Mammalia</taxon>
        <taxon>Eutheria</taxon>
        <taxon>Laurasiatheria</taxon>
        <taxon>Chiroptera</taxon>
        <taxon>Yangochiroptera</taxon>
        <taxon>Vespertilionidae</taxon>
        <taxon>Myotis</taxon>
    </lineage>
</organism>
<proteinExistence type="inferred from homology"/>
<dbReference type="PANTHER" id="PTHR11594">
    <property type="entry name" value="40S RIBOSOMAL PROTEIN S27"/>
    <property type="match status" value="1"/>
</dbReference>
<dbReference type="GO" id="GO:1990904">
    <property type="term" value="C:ribonucleoprotein complex"/>
    <property type="evidence" value="ECO:0007669"/>
    <property type="project" value="UniProtKB-KW"/>
</dbReference>
<dbReference type="AlphaFoldDB" id="L5LUZ1"/>
<dbReference type="SUPFAM" id="SSF57829">
    <property type="entry name" value="Zn-binding ribosomal proteins"/>
    <property type="match status" value="1"/>
</dbReference>
<dbReference type="InterPro" id="IPR000592">
    <property type="entry name" value="Ribosomal_eS27"/>
</dbReference>
<dbReference type="EMBL" id="KB107228">
    <property type="protein sequence ID" value="ELK30254.1"/>
    <property type="molecule type" value="Genomic_DNA"/>
</dbReference>
<sequence length="102" mass="11005">MPLAEALLPPSAEGKRRHKKKCLEQSPSSHFMDVKGPGCCKIITAFGHAQAVGLCVGSVSLQEGEQGSVSLQGGSFRRKQHLQLLDEDEQGIIPINTLLIKK</sequence>
<name>L5LUZ1_MYODS</name>
<evidence type="ECO:0000256" key="2">
    <source>
        <dbReference type="ARBA" id="ARBA00010919"/>
    </source>
</evidence>
<gene>
    <name evidence="7" type="ORF">MDA_GLEAN10011394</name>
</gene>
<dbReference type="GO" id="GO:0005840">
    <property type="term" value="C:ribosome"/>
    <property type="evidence" value="ECO:0007669"/>
    <property type="project" value="UniProtKB-KW"/>
</dbReference>
<dbReference type="GO" id="GO:0006412">
    <property type="term" value="P:translation"/>
    <property type="evidence" value="ECO:0007669"/>
    <property type="project" value="InterPro"/>
</dbReference>